<name>A0ABQ7CIN5_BRACR</name>
<evidence type="ECO:0000313" key="1">
    <source>
        <dbReference type="EMBL" id="KAF3550922.1"/>
    </source>
</evidence>
<gene>
    <name evidence="1" type="ORF">DY000_02000712</name>
</gene>
<evidence type="ECO:0000313" key="2">
    <source>
        <dbReference type="Proteomes" id="UP000266723"/>
    </source>
</evidence>
<organism evidence="1 2">
    <name type="scientific">Brassica cretica</name>
    <name type="common">Mustard</name>
    <dbReference type="NCBI Taxonomy" id="69181"/>
    <lineage>
        <taxon>Eukaryota</taxon>
        <taxon>Viridiplantae</taxon>
        <taxon>Streptophyta</taxon>
        <taxon>Embryophyta</taxon>
        <taxon>Tracheophyta</taxon>
        <taxon>Spermatophyta</taxon>
        <taxon>Magnoliopsida</taxon>
        <taxon>eudicotyledons</taxon>
        <taxon>Gunneridae</taxon>
        <taxon>Pentapetalae</taxon>
        <taxon>rosids</taxon>
        <taxon>malvids</taxon>
        <taxon>Brassicales</taxon>
        <taxon>Brassicaceae</taxon>
        <taxon>Brassiceae</taxon>
        <taxon>Brassica</taxon>
    </lineage>
</organism>
<dbReference type="EMBL" id="QGKV02000832">
    <property type="protein sequence ID" value="KAF3550922.1"/>
    <property type="molecule type" value="Genomic_DNA"/>
</dbReference>
<comment type="caution">
    <text evidence="1">The sequence shown here is derived from an EMBL/GenBank/DDBJ whole genome shotgun (WGS) entry which is preliminary data.</text>
</comment>
<sequence>MKSGRDPGDERNTRLHKSVSRPVPVLIKEMHLLLRSKLYGLDQIAISTSRTNRVPTATYLHLWFHNFQH</sequence>
<keyword evidence="2" id="KW-1185">Reference proteome</keyword>
<accession>A0ABQ7CIN5</accession>
<proteinExistence type="predicted"/>
<reference evidence="1 2" key="1">
    <citation type="journal article" date="2020" name="BMC Genomics">
        <title>Intraspecific diversification of the crop wild relative Brassica cretica Lam. using demographic model selection.</title>
        <authorList>
            <person name="Kioukis A."/>
            <person name="Michalopoulou V.A."/>
            <person name="Briers L."/>
            <person name="Pirintsos S."/>
            <person name="Studholme D.J."/>
            <person name="Pavlidis P."/>
            <person name="Sarris P.F."/>
        </authorList>
    </citation>
    <scope>NUCLEOTIDE SEQUENCE [LARGE SCALE GENOMIC DNA]</scope>
    <source>
        <strain evidence="2">cv. PFS-1207/04</strain>
    </source>
</reference>
<dbReference type="Proteomes" id="UP000266723">
    <property type="component" value="Unassembled WGS sequence"/>
</dbReference>
<protein>
    <submittedName>
        <fullName evidence="1">Uncharacterized protein</fullName>
    </submittedName>
</protein>